<accession>C3Y183</accession>
<dbReference type="Gene3D" id="1.10.565.10">
    <property type="entry name" value="Retinoid X Receptor"/>
    <property type="match status" value="1"/>
</dbReference>
<dbReference type="PANTHER" id="PTHR24081:SF8">
    <property type="entry name" value="NR LBD DOMAIN-CONTAINING PROTEIN"/>
    <property type="match status" value="1"/>
</dbReference>
<proteinExistence type="inferred from homology"/>
<dbReference type="SUPFAM" id="SSF48508">
    <property type="entry name" value="Nuclear receptor ligand-binding domain"/>
    <property type="match status" value="1"/>
</dbReference>
<dbReference type="PROSITE" id="PS51843">
    <property type="entry name" value="NR_LBD"/>
    <property type="match status" value="1"/>
</dbReference>
<gene>
    <name evidence="12" type="ORF">BRAFLDRAFT_87834</name>
</gene>
<protein>
    <recommendedName>
        <fullName evidence="11">NR LBD domain-containing protein</fullName>
    </recommendedName>
</protein>
<evidence type="ECO:0000256" key="9">
    <source>
        <dbReference type="ARBA" id="ARBA00023242"/>
    </source>
</evidence>
<dbReference type="AlphaFoldDB" id="C3Y183"/>
<dbReference type="eggNOG" id="KOG3575">
    <property type="taxonomic scope" value="Eukaryota"/>
</dbReference>
<evidence type="ECO:0000256" key="8">
    <source>
        <dbReference type="ARBA" id="ARBA00023170"/>
    </source>
</evidence>
<keyword evidence="7" id="KW-0804">Transcription</keyword>
<evidence type="ECO:0000256" key="2">
    <source>
        <dbReference type="ARBA" id="ARBA00004496"/>
    </source>
</evidence>
<evidence type="ECO:0000256" key="6">
    <source>
        <dbReference type="ARBA" id="ARBA00023015"/>
    </source>
</evidence>
<dbReference type="Pfam" id="PF00104">
    <property type="entry name" value="Hormone_recep"/>
    <property type="match status" value="1"/>
</dbReference>
<dbReference type="InterPro" id="IPR001723">
    <property type="entry name" value="Nuclear_hrmn_rcpt"/>
</dbReference>
<dbReference type="InterPro" id="IPR033544">
    <property type="entry name" value="NR0B1/2"/>
</dbReference>
<feature type="domain" description="NR LBD" evidence="11">
    <location>
        <begin position="173"/>
        <end position="414"/>
    </location>
</feature>
<evidence type="ECO:0000256" key="5">
    <source>
        <dbReference type="ARBA" id="ARBA00022491"/>
    </source>
</evidence>
<evidence type="ECO:0000259" key="11">
    <source>
        <dbReference type="PROSITE" id="PS51843"/>
    </source>
</evidence>
<feature type="compositionally biased region" description="Polar residues" evidence="10">
    <location>
        <begin position="153"/>
        <end position="173"/>
    </location>
</feature>
<evidence type="ECO:0000256" key="1">
    <source>
        <dbReference type="ARBA" id="ARBA00004123"/>
    </source>
</evidence>
<keyword evidence="6" id="KW-0805">Transcription regulation</keyword>
<comment type="subcellular location">
    <subcellularLocation>
        <location evidence="2">Cytoplasm</location>
    </subcellularLocation>
    <subcellularLocation>
        <location evidence="1">Nucleus</location>
    </subcellularLocation>
</comment>
<dbReference type="PRINTS" id="PR00398">
    <property type="entry name" value="STRDHORMONER"/>
</dbReference>
<dbReference type="CDD" id="cd06951">
    <property type="entry name" value="NR_LBD_Dax1_like"/>
    <property type="match status" value="1"/>
</dbReference>
<dbReference type="InterPro" id="IPR000536">
    <property type="entry name" value="Nucl_hrmn_rcpt_lig-bd"/>
</dbReference>
<evidence type="ECO:0000256" key="4">
    <source>
        <dbReference type="ARBA" id="ARBA00022490"/>
    </source>
</evidence>
<feature type="region of interest" description="Disordered" evidence="10">
    <location>
        <begin position="150"/>
        <end position="177"/>
    </location>
</feature>
<dbReference type="GO" id="GO:0005737">
    <property type="term" value="C:cytoplasm"/>
    <property type="evidence" value="ECO:0007669"/>
    <property type="project" value="UniProtKB-SubCell"/>
</dbReference>
<keyword evidence="8" id="KW-0675">Receptor</keyword>
<keyword evidence="4" id="KW-0963">Cytoplasm</keyword>
<comment type="similarity">
    <text evidence="3">Belongs to the nuclear hormone receptor family. NR0 subfamily.</text>
</comment>
<dbReference type="GO" id="GO:0045892">
    <property type="term" value="P:negative regulation of DNA-templated transcription"/>
    <property type="evidence" value="ECO:0007669"/>
    <property type="project" value="UniProtKB-ARBA"/>
</dbReference>
<dbReference type="GO" id="GO:0005634">
    <property type="term" value="C:nucleus"/>
    <property type="evidence" value="ECO:0007669"/>
    <property type="project" value="UniProtKB-SubCell"/>
</dbReference>
<dbReference type="EMBL" id="GG666480">
    <property type="protein sequence ID" value="EEN65623.1"/>
    <property type="molecule type" value="Genomic_DNA"/>
</dbReference>
<dbReference type="InterPro" id="IPR035500">
    <property type="entry name" value="NHR-like_dom_sf"/>
</dbReference>
<name>C3Y183_BRAFL</name>
<evidence type="ECO:0000256" key="3">
    <source>
        <dbReference type="ARBA" id="ARBA00006647"/>
    </source>
</evidence>
<dbReference type="SMART" id="SM00430">
    <property type="entry name" value="HOLI"/>
    <property type="match status" value="1"/>
</dbReference>
<dbReference type="FunFam" id="1.10.565.10:FF:000011">
    <property type="entry name" value="Nuclear receptor subfamily 5, group A, member 2"/>
    <property type="match status" value="1"/>
</dbReference>
<reference evidence="12" key="1">
    <citation type="journal article" date="2008" name="Nature">
        <title>The amphioxus genome and the evolution of the chordate karyotype.</title>
        <authorList>
            <consortium name="US DOE Joint Genome Institute (JGI-PGF)"/>
            <person name="Putnam N.H."/>
            <person name="Butts T."/>
            <person name="Ferrier D.E.K."/>
            <person name="Furlong R.F."/>
            <person name="Hellsten U."/>
            <person name="Kawashima T."/>
            <person name="Robinson-Rechavi M."/>
            <person name="Shoguchi E."/>
            <person name="Terry A."/>
            <person name="Yu J.-K."/>
            <person name="Benito-Gutierrez E.L."/>
            <person name="Dubchak I."/>
            <person name="Garcia-Fernandez J."/>
            <person name="Gibson-Brown J.J."/>
            <person name="Grigoriev I.V."/>
            <person name="Horton A.C."/>
            <person name="de Jong P.J."/>
            <person name="Jurka J."/>
            <person name="Kapitonov V.V."/>
            <person name="Kohara Y."/>
            <person name="Kuroki Y."/>
            <person name="Lindquist E."/>
            <person name="Lucas S."/>
            <person name="Osoegawa K."/>
            <person name="Pennacchio L.A."/>
            <person name="Salamov A.A."/>
            <person name="Satou Y."/>
            <person name="Sauka-Spengler T."/>
            <person name="Schmutz J."/>
            <person name="Shin-I T."/>
            <person name="Toyoda A."/>
            <person name="Bronner-Fraser M."/>
            <person name="Fujiyama A."/>
            <person name="Holland L.Z."/>
            <person name="Holland P.W.H."/>
            <person name="Satoh N."/>
            <person name="Rokhsar D.S."/>
        </authorList>
    </citation>
    <scope>NUCLEOTIDE SEQUENCE [LARGE SCALE GENOMIC DNA]</scope>
    <source>
        <strain evidence="12">S238N-H82</strain>
        <tissue evidence="12">Testes</tissue>
    </source>
</reference>
<keyword evidence="9" id="KW-0539">Nucleus</keyword>
<sequence>MATRQQVLGRISIIWPKTEKSRLAFRRLSYECSDDNNIRVYVSVPELIHRWAGLGDTDPSLAPVYIDPLVFLYPAIPPVRSPFGFPESFGQEVIRLASDCRGHSLLTILSAGDQQTETYMKMAYSKKDLCCQCIPTKATNTMLYSLLMDPQRRPSSTGSSCCHSNTESETDPQQGVLDLSMRNSQQKHRSSESSDSEKPATVLHRLAPEHYAMIHHAASQVLIQTIDFMRKLPAFTYLPPNDQMLLLMRSWHEIVAIGVAQEKVPIDTVSVPAPPCECCTGAEMHWGGTPPPTLTMPGCILSSDLDDIQQFVMKYQSLDLDCKEAAYLKAAVLFTPVPGLAHPHYIEALQKEAQQALNEYTMMTRPLETLRFARILLMVPLLRGIKQEPITELFFRPLIANVRMEDVLRQMLFT</sequence>
<evidence type="ECO:0000256" key="10">
    <source>
        <dbReference type="SAM" id="MobiDB-lite"/>
    </source>
</evidence>
<evidence type="ECO:0000313" key="12">
    <source>
        <dbReference type="EMBL" id="EEN65623.1"/>
    </source>
</evidence>
<dbReference type="InParanoid" id="C3Y183"/>
<dbReference type="PANTHER" id="PTHR24081">
    <property type="entry name" value="NUCLEAR RECEPTOR SUBFAMILY 0 GROUP B"/>
    <property type="match status" value="1"/>
</dbReference>
<keyword evidence="5" id="KW-0678">Repressor</keyword>
<organism>
    <name type="scientific">Branchiostoma floridae</name>
    <name type="common">Florida lancelet</name>
    <name type="synonym">Amphioxus</name>
    <dbReference type="NCBI Taxonomy" id="7739"/>
    <lineage>
        <taxon>Eukaryota</taxon>
        <taxon>Metazoa</taxon>
        <taxon>Chordata</taxon>
        <taxon>Cephalochordata</taxon>
        <taxon>Leptocardii</taxon>
        <taxon>Amphioxiformes</taxon>
        <taxon>Branchiostomatidae</taxon>
        <taxon>Branchiostoma</taxon>
    </lineage>
</organism>
<evidence type="ECO:0000256" key="7">
    <source>
        <dbReference type="ARBA" id="ARBA00023163"/>
    </source>
</evidence>
<dbReference type="STRING" id="7739.C3Y183"/>